<keyword evidence="3 9" id="KW-0813">Transport</keyword>
<evidence type="ECO:0000313" key="11">
    <source>
        <dbReference type="EMBL" id="PRY90313.1"/>
    </source>
</evidence>
<dbReference type="RefSeq" id="WP_106264191.1">
    <property type="nucleotide sequence ID" value="NZ_PVTQ01000005.1"/>
</dbReference>
<keyword evidence="9" id="KW-0479">Metal-binding</keyword>
<keyword evidence="4 9" id="KW-0812">Transmembrane</keyword>
<evidence type="ECO:0000256" key="1">
    <source>
        <dbReference type="ARBA" id="ARBA00004141"/>
    </source>
</evidence>
<keyword evidence="6 9" id="KW-1133">Transmembrane helix</keyword>
<dbReference type="Pfam" id="PF00571">
    <property type="entry name" value="CBS"/>
    <property type="match status" value="2"/>
</dbReference>
<dbReference type="PANTHER" id="PTHR41394">
    <property type="entry name" value="MAGNESIUM TRANSPORTER MGTE"/>
    <property type="match status" value="1"/>
</dbReference>
<protein>
    <recommendedName>
        <fullName evidence="9">Magnesium transporter MgtE</fullName>
    </recommendedName>
</protein>
<dbReference type="EMBL" id="PVTQ01000005">
    <property type="protein sequence ID" value="PRY90313.1"/>
    <property type="molecule type" value="Genomic_DNA"/>
</dbReference>
<feature type="domain" description="CBS" evidence="10">
    <location>
        <begin position="205"/>
        <end position="264"/>
    </location>
</feature>
<dbReference type="SMART" id="SM00116">
    <property type="entry name" value="CBS"/>
    <property type="match status" value="1"/>
</dbReference>
<evidence type="ECO:0000256" key="6">
    <source>
        <dbReference type="ARBA" id="ARBA00022989"/>
    </source>
</evidence>
<dbReference type="InterPro" id="IPR036739">
    <property type="entry name" value="SLC41_membr_dom_sf"/>
</dbReference>
<dbReference type="InterPro" id="IPR006667">
    <property type="entry name" value="SLC41_membr_dom"/>
</dbReference>
<evidence type="ECO:0000256" key="8">
    <source>
        <dbReference type="PROSITE-ProRule" id="PRU00703"/>
    </source>
</evidence>
<name>A0A2T0WUD2_9RHOB</name>
<comment type="similarity">
    <text evidence="2 9">Belongs to the SLC41A transporter family.</text>
</comment>
<dbReference type="OrthoDB" id="9790355at2"/>
<keyword evidence="7 9" id="KW-0472">Membrane</keyword>
<evidence type="ECO:0000259" key="10">
    <source>
        <dbReference type="PROSITE" id="PS51371"/>
    </source>
</evidence>
<keyword evidence="8" id="KW-0129">CBS domain</keyword>
<dbReference type="GO" id="GO:0005886">
    <property type="term" value="C:plasma membrane"/>
    <property type="evidence" value="ECO:0007669"/>
    <property type="project" value="UniProtKB-SubCell"/>
</dbReference>
<reference evidence="11 12" key="1">
    <citation type="submission" date="2018-03" db="EMBL/GenBank/DDBJ databases">
        <title>Genomic Encyclopedia of Archaeal and Bacterial Type Strains, Phase II (KMG-II): from individual species to whole genera.</title>
        <authorList>
            <person name="Goeker M."/>
        </authorList>
    </citation>
    <scope>NUCLEOTIDE SEQUENCE [LARGE SCALE GENOMIC DNA]</scope>
    <source>
        <strain evidence="11 12">DSM 100212</strain>
    </source>
</reference>
<dbReference type="SUPFAM" id="SSF161093">
    <property type="entry name" value="MgtE membrane domain-like"/>
    <property type="match status" value="1"/>
</dbReference>
<dbReference type="InterPro" id="IPR006669">
    <property type="entry name" value="MgtE_transporter"/>
</dbReference>
<keyword evidence="9" id="KW-1003">Cell membrane</keyword>
<feature type="transmembrane region" description="Helical" evidence="9">
    <location>
        <begin position="391"/>
        <end position="417"/>
    </location>
</feature>
<organism evidence="11 12">
    <name type="scientific">Donghicola tyrosinivorans</name>
    <dbReference type="NCBI Taxonomy" id="1652492"/>
    <lineage>
        <taxon>Bacteria</taxon>
        <taxon>Pseudomonadati</taxon>
        <taxon>Pseudomonadota</taxon>
        <taxon>Alphaproteobacteria</taxon>
        <taxon>Rhodobacterales</taxon>
        <taxon>Roseobacteraceae</taxon>
        <taxon>Donghicola</taxon>
    </lineage>
</organism>
<comment type="function">
    <text evidence="9">Acts as a magnesium transporter.</text>
</comment>
<evidence type="ECO:0000256" key="5">
    <source>
        <dbReference type="ARBA" id="ARBA00022842"/>
    </source>
</evidence>
<comment type="subunit">
    <text evidence="9">Homodimer.</text>
</comment>
<dbReference type="NCBIfam" id="TIGR00400">
    <property type="entry name" value="mgtE"/>
    <property type="match status" value="1"/>
</dbReference>
<dbReference type="Pfam" id="PF01769">
    <property type="entry name" value="MgtE"/>
    <property type="match status" value="1"/>
</dbReference>
<dbReference type="GO" id="GO:0015095">
    <property type="term" value="F:magnesium ion transmembrane transporter activity"/>
    <property type="evidence" value="ECO:0007669"/>
    <property type="project" value="UniProtKB-UniRule"/>
</dbReference>
<evidence type="ECO:0000313" key="12">
    <source>
        <dbReference type="Proteomes" id="UP000238392"/>
    </source>
</evidence>
<evidence type="ECO:0000256" key="4">
    <source>
        <dbReference type="ARBA" id="ARBA00022692"/>
    </source>
</evidence>
<dbReference type="InterPro" id="IPR006668">
    <property type="entry name" value="Mg_transptr_MgtE_intracell_dom"/>
</dbReference>
<feature type="transmembrane region" description="Helical" evidence="9">
    <location>
        <begin position="290"/>
        <end position="310"/>
    </location>
</feature>
<sequence length="456" mass="49029">MLDQDNFTEARDIGADLRAAIAAGDAERIAALLDPLPYSEALREFLALPPEARDDVLKLVPVELAADLIEEAPYEMAAELVERLEPERAAEILEELDSDVQADVIGEMDAEDAEAVLSEMDAEDAADVRRLAAYEDDTAGGLMMTEVFQFSDKDTVGKVLRALASDDEDFERYRGQHPYIVDDAGVPVGVVSLRGLLTAKRSSNLTEIMVTPLTVPVDMPLEKLEDIFNDYPFLGVPVVDADGLLVGVISRSAVADAVLERSESESLKRQGVVGDELRSMPTWLRSRRRFAWLSANIVLNIVAASVISAYEDTLSAVIALAVFLPMVSDMSGCSGNQAVGVTMRELSLGLVRPMDAFRVWLKEISVGVINGIALGVLIGVVAWVWKGNPALGLVIGAALALNTMLAVSIGGVVPLLLKRLGQDPAAASGPLLTTVTDMAGFFFVLSFATLMMPWLI</sequence>
<comment type="caution">
    <text evidence="11">The sequence shown here is derived from an EMBL/GenBank/DDBJ whole genome shotgun (WGS) entry which is preliminary data.</text>
</comment>
<proteinExistence type="inferred from homology"/>
<accession>A0A2T0WUD2</accession>
<dbReference type="InterPro" id="IPR000644">
    <property type="entry name" value="CBS_dom"/>
</dbReference>
<dbReference type="Proteomes" id="UP000238392">
    <property type="component" value="Unassembled WGS sequence"/>
</dbReference>
<dbReference type="SUPFAM" id="SSF54631">
    <property type="entry name" value="CBS-domain pair"/>
    <property type="match status" value="1"/>
</dbReference>
<dbReference type="AlphaFoldDB" id="A0A2T0WUD2"/>
<feature type="transmembrane region" description="Helical" evidence="9">
    <location>
        <begin position="364"/>
        <end position="385"/>
    </location>
</feature>
<dbReference type="GO" id="GO:0046872">
    <property type="term" value="F:metal ion binding"/>
    <property type="evidence" value="ECO:0007669"/>
    <property type="project" value="UniProtKB-KW"/>
</dbReference>
<dbReference type="PROSITE" id="PS51371">
    <property type="entry name" value="CBS"/>
    <property type="match status" value="1"/>
</dbReference>
<comment type="subcellular location">
    <subcellularLocation>
        <location evidence="9">Cell membrane</location>
        <topology evidence="9">Multi-pass membrane protein</topology>
    </subcellularLocation>
    <subcellularLocation>
        <location evidence="1">Membrane</location>
        <topology evidence="1">Multi-pass membrane protein</topology>
    </subcellularLocation>
</comment>
<keyword evidence="12" id="KW-1185">Reference proteome</keyword>
<evidence type="ECO:0000256" key="2">
    <source>
        <dbReference type="ARBA" id="ARBA00009749"/>
    </source>
</evidence>
<gene>
    <name evidence="11" type="ORF">CLV74_105296</name>
</gene>
<keyword evidence="5 9" id="KW-0460">Magnesium</keyword>
<feature type="transmembrane region" description="Helical" evidence="9">
    <location>
        <begin position="429"/>
        <end position="455"/>
    </location>
</feature>
<evidence type="ECO:0000256" key="7">
    <source>
        <dbReference type="ARBA" id="ARBA00023136"/>
    </source>
</evidence>
<feature type="transmembrane region" description="Helical" evidence="9">
    <location>
        <begin position="316"/>
        <end position="343"/>
    </location>
</feature>
<dbReference type="SMART" id="SM00924">
    <property type="entry name" value="MgtE_N"/>
    <property type="match status" value="1"/>
</dbReference>
<dbReference type="Gene3D" id="1.25.60.10">
    <property type="entry name" value="MgtE N-terminal domain-like"/>
    <property type="match status" value="1"/>
</dbReference>
<dbReference type="Pfam" id="PF03448">
    <property type="entry name" value="MgtE_N"/>
    <property type="match status" value="1"/>
</dbReference>
<dbReference type="InterPro" id="IPR046342">
    <property type="entry name" value="CBS_dom_sf"/>
</dbReference>
<dbReference type="Gene3D" id="1.10.357.20">
    <property type="entry name" value="SLC41 divalent cation transporters, integral membrane domain"/>
    <property type="match status" value="1"/>
</dbReference>
<dbReference type="Gene3D" id="3.10.580.10">
    <property type="entry name" value="CBS-domain"/>
    <property type="match status" value="1"/>
</dbReference>
<dbReference type="PANTHER" id="PTHR41394:SF5">
    <property type="entry name" value="SLC41A_MGTE INTEGRAL MEMBRANE DOMAIN-CONTAINING PROTEIN"/>
    <property type="match status" value="1"/>
</dbReference>
<evidence type="ECO:0000256" key="9">
    <source>
        <dbReference type="RuleBase" id="RU362011"/>
    </source>
</evidence>
<dbReference type="InterPro" id="IPR038076">
    <property type="entry name" value="MgtE_N_sf"/>
</dbReference>
<dbReference type="SUPFAM" id="SSF158791">
    <property type="entry name" value="MgtE N-terminal domain-like"/>
    <property type="match status" value="1"/>
</dbReference>
<evidence type="ECO:0000256" key="3">
    <source>
        <dbReference type="ARBA" id="ARBA00022448"/>
    </source>
</evidence>